<gene>
    <name evidence="6" type="ORF">DKY63_00905</name>
</gene>
<evidence type="ECO:0000313" key="7">
    <source>
        <dbReference type="Proteomes" id="UP000250299"/>
    </source>
</evidence>
<dbReference type="InterPro" id="IPR036390">
    <property type="entry name" value="WH_DNA-bd_sf"/>
</dbReference>
<evidence type="ECO:0000256" key="3">
    <source>
        <dbReference type="ARBA" id="ARBA00023125"/>
    </source>
</evidence>
<dbReference type="AlphaFoldDB" id="A0A2Z4RCF1"/>
<evidence type="ECO:0000313" key="6">
    <source>
        <dbReference type="EMBL" id="AWY38536.1"/>
    </source>
</evidence>
<dbReference type="Pfam" id="PF00126">
    <property type="entry name" value="HTH_1"/>
    <property type="match status" value="1"/>
</dbReference>
<dbReference type="InterPro" id="IPR058163">
    <property type="entry name" value="LysR-type_TF_proteobact-type"/>
</dbReference>
<comment type="similarity">
    <text evidence="1">Belongs to the LysR transcriptional regulatory family.</text>
</comment>
<proteinExistence type="inferred from homology"/>
<dbReference type="OrthoDB" id="9810065at2"/>
<dbReference type="InterPro" id="IPR000847">
    <property type="entry name" value="LysR_HTH_N"/>
</dbReference>
<keyword evidence="4" id="KW-0804">Transcription</keyword>
<dbReference type="GO" id="GO:0003700">
    <property type="term" value="F:DNA-binding transcription factor activity"/>
    <property type="evidence" value="ECO:0007669"/>
    <property type="project" value="InterPro"/>
</dbReference>
<dbReference type="GO" id="GO:0043565">
    <property type="term" value="F:sequence-specific DNA binding"/>
    <property type="evidence" value="ECO:0007669"/>
    <property type="project" value="TreeGrafter"/>
</dbReference>
<evidence type="ECO:0000256" key="2">
    <source>
        <dbReference type="ARBA" id="ARBA00023015"/>
    </source>
</evidence>
<dbReference type="SUPFAM" id="SSF53850">
    <property type="entry name" value="Periplasmic binding protein-like II"/>
    <property type="match status" value="1"/>
</dbReference>
<dbReference type="FunFam" id="1.10.10.10:FF:000001">
    <property type="entry name" value="LysR family transcriptional regulator"/>
    <property type="match status" value="1"/>
</dbReference>
<dbReference type="InterPro" id="IPR005119">
    <property type="entry name" value="LysR_subst-bd"/>
</dbReference>
<dbReference type="GO" id="GO:0006351">
    <property type="term" value="P:DNA-templated transcription"/>
    <property type="evidence" value="ECO:0007669"/>
    <property type="project" value="TreeGrafter"/>
</dbReference>
<dbReference type="RefSeq" id="WP_110962355.1">
    <property type="nucleotide sequence ID" value="NZ_CP029693.1"/>
</dbReference>
<dbReference type="SUPFAM" id="SSF46785">
    <property type="entry name" value="Winged helix' DNA-binding domain"/>
    <property type="match status" value="1"/>
</dbReference>
<dbReference type="Proteomes" id="UP000250299">
    <property type="component" value="Chromosome"/>
</dbReference>
<keyword evidence="3" id="KW-0238">DNA-binding</keyword>
<dbReference type="Gene3D" id="3.40.190.290">
    <property type="match status" value="1"/>
</dbReference>
<organism evidence="6 7">
    <name type="scientific">Pseudomonas putida</name>
    <name type="common">Arthrobacter siderocapsulatus</name>
    <dbReference type="NCBI Taxonomy" id="303"/>
    <lineage>
        <taxon>Bacteria</taxon>
        <taxon>Pseudomonadati</taxon>
        <taxon>Pseudomonadota</taxon>
        <taxon>Gammaproteobacteria</taxon>
        <taxon>Pseudomonadales</taxon>
        <taxon>Pseudomonadaceae</taxon>
        <taxon>Pseudomonas</taxon>
    </lineage>
</organism>
<dbReference type="EMBL" id="CP029693">
    <property type="protein sequence ID" value="AWY38536.1"/>
    <property type="molecule type" value="Genomic_DNA"/>
</dbReference>
<keyword evidence="2" id="KW-0805">Transcription regulation</keyword>
<sequence>MPFKDILSLRLYTRVAHLGSFSAAARESGLTQSQVSRMVAELEAGLGVRLLSRTTRAVAPTEAGLEFLARMEPILAALDDAENSVRETGELRGLLRIGMPSTMGIRVIIPRLSAFTERHPLLHLELMLEDKRQDMIKEAVDVGIRVGHLPDLSGTARLIGTMQRVIVASPDYLACHGTPLLPEDLQEHRIVGGPVGAHASSWQMERDGNTQSLDLKPQLIINDTAGALAAAAGGLGIVSTTSWACRLELENGSLVQLLPQWKMADLPVHAYFPMGRSTRMAARAFADFLAQELAT</sequence>
<dbReference type="PANTHER" id="PTHR30537:SF5">
    <property type="entry name" value="HTH-TYPE TRANSCRIPTIONAL ACTIVATOR TTDR-RELATED"/>
    <property type="match status" value="1"/>
</dbReference>
<protein>
    <submittedName>
        <fullName evidence="6">LysR family transcriptional regulator</fullName>
    </submittedName>
</protein>
<dbReference type="Pfam" id="PF03466">
    <property type="entry name" value="LysR_substrate"/>
    <property type="match status" value="1"/>
</dbReference>
<name>A0A2Z4RCF1_PSEPU</name>
<evidence type="ECO:0000259" key="5">
    <source>
        <dbReference type="PROSITE" id="PS50931"/>
    </source>
</evidence>
<dbReference type="PROSITE" id="PS50931">
    <property type="entry name" value="HTH_LYSR"/>
    <property type="match status" value="1"/>
</dbReference>
<accession>A0A2Z4RCF1</accession>
<dbReference type="InterPro" id="IPR036388">
    <property type="entry name" value="WH-like_DNA-bd_sf"/>
</dbReference>
<dbReference type="PANTHER" id="PTHR30537">
    <property type="entry name" value="HTH-TYPE TRANSCRIPTIONAL REGULATOR"/>
    <property type="match status" value="1"/>
</dbReference>
<dbReference type="Gene3D" id="1.10.10.10">
    <property type="entry name" value="Winged helix-like DNA-binding domain superfamily/Winged helix DNA-binding domain"/>
    <property type="match status" value="1"/>
</dbReference>
<feature type="domain" description="HTH lysR-type" evidence="5">
    <location>
        <begin position="1"/>
        <end position="61"/>
    </location>
</feature>
<dbReference type="CDD" id="cd08422">
    <property type="entry name" value="PBP2_CrgA_like"/>
    <property type="match status" value="1"/>
</dbReference>
<reference evidence="6 7" key="1">
    <citation type="submission" date="2018-05" db="EMBL/GenBank/DDBJ databases">
        <title>Whole genome sequence of Pseudomonas putida JBC17.</title>
        <authorList>
            <person name="Lee Y.H."/>
            <person name="David K."/>
        </authorList>
    </citation>
    <scope>NUCLEOTIDE SEQUENCE [LARGE SCALE GENOMIC DNA]</scope>
    <source>
        <strain evidence="6 7">JBC17</strain>
    </source>
</reference>
<dbReference type="PRINTS" id="PR00039">
    <property type="entry name" value="HTHLYSR"/>
</dbReference>
<evidence type="ECO:0000256" key="4">
    <source>
        <dbReference type="ARBA" id="ARBA00023163"/>
    </source>
</evidence>
<evidence type="ECO:0000256" key="1">
    <source>
        <dbReference type="ARBA" id="ARBA00009437"/>
    </source>
</evidence>